<name>Q7BQV1_9GAMM</name>
<gene>
    <name evidence="1" type="primary">sea8</name>
</gene>
<organism evidence="1">
    <name type="scientific">Serratia entomophila</name>
    <dbReference type="NCBI Taxonomy" id="42906"/>
    <lineage>
        <taxon>Bacteria</taxon>
        <taxon>Pseudomonadati</taxon>
        <taxon>Pseudomonadota</taxon>
        <taxon>Gammaproteobacteria</taxon>
        <taxon>Enterobacterales</taxon>
        <taxon>Yersiniaceae</taxon>
        <taxon>Serratia</taxon>
    </lineage>
</organism>
<reference evidence="1" key="1">
    <citation type="journal article" date="2000" name="J. Bacteriol.">
        <title>Plasmid-located pathogenicity determinants of Serratia entomophila, the causal agent of amber disease of grass grub, show similarity to the insecticidal toxins of Photorhabdus luminescens.</title>
        <authorList>
            <person name="Hurst M.R."/>
            <person name="Glare T.R."/>
            <person name="Jackson T.A."/>
            <person name="Ronson C.W."/>
        </authorList>
    </citation>
    <scope>NUCLEOTIDE SEQUENCE</scope>
    <source>
        <strain evidence="1">A1MO2</strain>
        <plasmid evidence="1">pADAP</plasmid>
    </source>
</reference>
<evidence type="ECO:0000313" key="1">
    <source>
        <dbReference type="EMBL" id="AAR13135.1"/>
    </source>
</evidence>
<dbReference type="AlphaFoldDB" id="Q7BQV1"/>
<reference evidence="1" key="3">
    <citation type="journal article" date="2004" name="J. Bacteriol.">
        <title>Cloning Serratia entomophila antifeeding genes--a putative defective prophage active against the grass grub Costelytra zealandica.</title>
        <authorList>
            <person name="Hurst M.R."/>
            <person name="Glare T.R."/>
            <person name="Jackson T.A."/>
        </authorList>
    </citation>
    <scope>NUCLEOTIDE SEQUENCE</scope>
    <source>
        <strain evidence="1">A1MO2</strain>
        <plasmid evidence="1">pADAP</plasmid>
    </source>
</reference>
<proteinExistence type="predicted"/>
<sequence>MILIPALPFSSELPSTAVVNFSSQEKFKTSPPPLNMNPRRLSDILFSSREIIRASFPKKSPCFSLPCDAPGTISTLISFSRPIRTSRSKGTGLSTVKCFRISLWSPSSRYFLLAWLISRDMIMA</sequence>
<reference evidence="1" key="2">
    <citation type="journal article" date="2003" name="Plasmid">
        <title>Peripheral sequences of the Serratia entomophila pADAP virulence-associated region.</title>
        <authorList>
            <person name="Hurst M.R."/>
            <person name="O'Callaghan M."/>
            <person name="Glare T.R."/>
        </authorList>
    </citation>
    <scope>NUCLEOTIDE SEQUENCE</scope>
    <source>
        <strain evidence="1">A1MO2</strain>
        <plasmid evidence="1">pADAP</plasmid>
    </source>
</reference>
<geneLocation type="plasmid" evidence="1">
    <name>pADAP</name>
</geneLocation>
<dbReference type="EMBL" id="AF135182">
    <property type="protein sequence ID" value="AAR13135.1"/>
    <property type="molecule type" value="Genomic_DNA"/>
</dbReference>
<protein>
    <submittedName>
        <fullName evidence="1">Sea8</fullName>
    </submittedName>
</protein>
<reference evidence="1" key="4">
    <citation type="submission" date="2017-12" db="EMBL/GenBank/DDBJ databases">
        <authorList>
            <person name="Hurst M.R.H."/>
        </authorList>
    </citation>
    <scope>NUCLEOTIDE SEQUENCE</scope>
    <source>
        <strain evidence="1">A1MO2</strain>
        <plasmid evidence="1">pADAP</plasmid>
    </source>
</reference>
<keyword evidence="1" id="KW-0614">Plasmid</keyword>
<accession>Q7BQV1</accession>